<dbReference type="InterPro" id="IPR013226">
    <property type="entry name" value="Pal1"/>
</dbReference>
<feature type="compositionally biased region" description="Basic and acidic residues" evidence="1">
    <location>
        <begin position="310"/>
        <end position="320"/>
    </location>
</feature>
<keyword evidence="3" id="KW-1185">Reference proteome</keyword>
<dbReference type="PANTHER" id="PTHR28307">
    <property type="entry name" value="PROTEIN PAL1"/>
    <property type="match status" value="1"/>
</dbReference>
<dbReference type="InParanoid" id="A0A3N4LR25"/>
<feature type="compositionally biased region" description="Polar residues" evidence="1">
    <location>
        <begin position="15"/>
        <end position="27"/>
    </location>
</feature>
<evidence type="ECO:0000313" key="3">
    <source>
        <dbReference type="Proteomes" id="UP000267821"/>
    </source>
</evidence>
<proteinExistence type="predicted"/>
<protein>
    <submittedName>
        <fullName evidence="2">Pal1-domain-containing protein</fullName>
    </submittedName>
</protein>
<dbReference type="PANTHER" id="PTHR28307:SF2">
    <property type="entry name" value="PROTEIN PAL1"/>
    <property type="match status" value="1"/>
</dbReference>
<reference evidence="2 3" key="1">
    <citation type="journal article" date="2018" name="Nat. Ecol. Evol.">
        <title>Pezizomycetes genomes reveal the molecular basis of ectomycorrhizal truffle lifestyle.</title>
        <authorList>
            <person name="Murat C."/>
            <person name="Payen T."/>
            <person name="Noel B."/>
            <person name="Kuo A."/>
            <person name="Morin E."/>
            <person name="Chen J."/>
            <person name="Kohler A."/>
            <person name="Krizsan K."/>
            <person name="Balestrini R."/>
            <person name="Da Silva C."/>
            <person name="Montanini B."/>
            <person name="Hainaut M."/>
            <person name="Levati E."/>
            <person name="Barry K.W."/>
            <person name="Belfiori B."/>
            <person name="Cichocki N."/>
            <person name="Clum A."/>
            <person name="Dockter R.B."/>
            <person name="Fauchery L."/>
            <person name="Guy J."/>
            <person name="Iotti M."/>
            <person name="Le Tacon F."/>
            <person name="Lindquist E.A."/>
            <person name="Lipzen A."/>
            <person name="Malagnac F."/>
            <person name="Mello A."/>
            <person name="Molinier V."/>
            <person name="Miyauchi S."/>
            <person name="Poulain J."/>
            <person name="Riccioni C."/>
            <person name="Rubini A."/>
            <person name="Sitrit Y."/>
            <person name="Splivallo R."/>
            <person name="Traeger S."/>
            <person name="Wang M."/>
            <person name="Zifcakova L."/>
            <person name="Wipf D."/>
            <person name="Zambonelli A."/>
            <person name="Paolocci F."/>
            <person name="Nowrousian M."/>
            <person name="Ottonello S."/>
            <person name="Baldrian P."/>
            <person name="Spatafora J.W."/>
            <person name="Henrissat B."/>
            <person name="Nagy L.G."/>
            <person name="Aury J.M."/>
            <person name="Wincker P."/>
            <person name="Grigoriev I.V."/>
            <person name="Bonfante P."/>
            <person name="Martin F.M."/>
        </authorList>
    </citation>
    <scope>NUCLEOTIDE SEQUENCE [LARGE SCALE GENOMIC DNA]</scope>
    <source>
        <strain evidence="2 3">ATCC MYA-4762</strain>
    </source>
</reference>
<dbReference type="Pfam" id="PF08316">
    <property type="entry name" value="Pal1"/>
    <property type="match status" value="1"/>
</dbReference>
<dbReference type="AlphaFoldDB" id="A0A3N4LR25"/>
<accession>A0A3N4LR25</accession>
<dbReference type="EMBL" id="ML121543">
    <property type="protein sequence ID" value="RPB24128.1"/>
    <property type="molecule type" value="Genomic_DNA"/>
</dbReference>
<evidence type="ECO:0000256" key="1">
    <source>
        <dbReference type="SAM" id="MobiDB-lite"/>
    </source>
</evidence>
<feature type="compositionally biased region" description="Polar residues" evidence="1">
    <location>
        <begin position="76"/>
        <end position="87"/>
    </location>
</feature>
<name>A0A3N4LR25_9PEZI</name>
<gene>
    <name evidence="2" type="ORF">L211DRAFT_838033</name>
</gene>
<organism evidence="2 3">
    <name type="scientific">Terfezia boudieri ATCC MYA-4762</name>
    <dbReference type="NCBI Taxonomy" id="1051890"/>
    <lineage>
        <taxon>Eukaryota</taxon>
        <taxon>Fungi</taxon>
        <taxon>Dikarya</taxon>
        <taxon>Ascomycota</taxon>
        <taxon>Pezizomycotina</taxon>
        <taxon>Pezizomycetes</taxon>
        <taxon>Pezizales</taxon>
        <taxon>Pezizaceae</taxon>
        <taxon>Terfezia</taxon>
    </lineage>
</organism>
<feature type="compositionally biased region" description="Basic and acidic residues" evidence="1">
    <location>
        <begin position="197"/>
        <end position="236"/>
    </location>
</feature>
<dbReference type="Proteomes" id="UP000267821">
    <property type="component" value="Unassembled WGS sequence"/>
</dbReference>
<sequence length="525" mass="57049">MSLVQPPPVPERKPNTGQFGSNNPFRNRSSHIPPFPAAGPQTPASPISRPQSRNPFLDVFGDDEDLLEPPSRTIHKSNSFDASSTQRPVLTGAAADIFENLTITDHDRELKTQMIQSNVNANRDAVKPPGQLPGFKGRPPPPVPAGHRHSKSSDNRPPQDPPFMAERSKPPPSGNRLAPPTSQRQRQRRNSDSSIMDAHEIDKEKAKERDRRERKAREARRAAAESGGSRDKDGRRPSKSSSARGKKGSPLDIIDKLDVTGIYGSGLFHHDGPFDACNPHRNKNNRRAPMEAFPADSANQSLTGFGPLPEKGDHSKVYGNRDAEAYNDFSMSAGRRGSSEDVLKRPGLRSASFDPVARVEPVHGDETLGLGSSTFLDGAPASKKAILQQIEESQQAEALGEKGGLGRKKSLSHKIQGFSRGKGRFNADNRRGSDDGMPPPDTRFSPTTPSVAPKKRSENNPFFSDYDVSYDRRGESIGADSGVGRDRAPSSPNRVPSIPPLSSEGSGGLMKRVRSLSKSKKRSDA</sequence>
<feature type="compositionally biased region" description="Polar residues" evidence="1">
    <location>
        <begin position="42"/>
        <end position="54"/>
    </location>
</feature>
<feature type="region of interest" description="Disordered" evidence="1">
    <location>
        <begin position="1"/>
        <end position="87"/>
    </location>
</feature>
<dbReference type="STRING" id="1051890.A0A3N4LR25"/>
<feature type="compositionally biased region" description="Basic and acidic residues" evidence="1">
    <location>
        <begin position="425"/>
        <end position="434"/>
    </location>
</feature>
<dbReference type="GO" id="GO:0005737">
    <property type="term" value="C:cytoplasm"/>
    <property type="evidence" value="ECO:0007669"/>
    <property type="project" value="TreeGrafter"/>
</dbReference>
<dbReference type="FunCoup" id="A0A3N4LR25">
    <property type="interactions" value="193"/>
</dbReference>
<feature type="compositionally biased region" description="Basic residues" evidence="1">
    <location>
        <begin position="511"/>
        <end position="525"/>
    </location>
</feature>
<evidence type="ECO:0000313" key="2">
    <source>
        <dbReference type="EMBL" id="RPB24128.1"/>
    </source>
</evidence>
<dbReference type="OrthoDB" id="5352132at2759"/>
<feature type="region of interest" description="Disordered" evidence="1">
    <location>
        <begin position="397"/>
        <end position="525"/>
    </location>
</feature>
<feature type="region of interest" description="Disordered" evidence="1">
    <location>
        <begin position="112"/>
        <end position="320"/>
    </location>
</feature>